<dbReference type="OrthoDB" id="7950977at2"/>
<proteinExistence type="predicted"/>
<dbReference type="SUPFAM" id="SSF47789">
    <property type="entry name" value="C-terminal domain of RNA polymerase alpha subunit"/>
    <property type="match status" value="1"/>
</dbReference>
<evidence type="ECO:0000313" key="1">
    <source>
        <dbReference type="EMBL" id="QEC74857.1"/>
    </source>
</evidence>
<evidence type="ECO:0000313" key="2">
    <source>
        <dbReference type="Proteomes" id="UP000321362"/>
    </source>
</evidence>
<dbReference type="AlphaFoldDB" id="A0A5B8VTC7"/>
<accession>A0A5B8VTC7</accession>
<dbReference type="RefSeq" id="WP_147052016.1">
    <property type="nucleotide sequence ID" value="NZ_CP042437.1"/>
</dbReference>
<dbReference type="Proteomes" id="UP000321362">
    <property type="component" value="Chromosome"/>
</dbReference>
<reference evidence="1 2" key="1">
    <citation type="journal article" date="2013" name="J. Microbiol.">
        <title>Mucilaginibacter ginsenosidivorax sp. nov., with ginsenoside converting activity isolated from sediment.</title>
        <authorList>
            <person name="Kim J.K."/>
            <person name="Choi T.E."/>
            <person name="Liu Q.M."/>
            <person name="Park H.Y."/>
            <person name="Yi T.H."/>
            <person name="Yoon M.H."/>
            <person name="Kim S.C."/>
            <person name="Im W.T."/>
        </authorList>
    </citation>
    <scope>NUCLEOTIDE SEQUENCE [LARGE SCALE GENOMIC DNA]</scope>
    <source>
        <strain evidence="1 2">KHI28</strain>
    </source>
</reference>
<organism evidence="1 2">
    <name type="scientific">Mucilaginibacter ginsenosidivorax</name>
    <dbReference type="NCBI Taxonomy" id="862126"/>
    <lineage>
        <taxon>Bacteria</taxon>
        <taxon>Pseudomonadati</taxon>
        <taxon>Bacteroidota</taxon>
        <taxon>Sphingobacteriia</taxon>
        <taxon>Sphingobacteriales</taxon>
        <taxon>Sphingobacteriaceae</taxon>
        <taxon>Mucilaginibacter</taxon>
    </lineage>
</organism>
<dbReference type="EMBL" id="CP042437">
    <property type="protein sequence ID" value="QEC74857.1"/>
    <property type="molecule type" value="Genomic_DNA"/>
</dbReference>
<name>A0A5B8VTC7_9SPHI</name>
<dbReference type="KEGG" id="mgk:FSB76_02445"/>
<protein>
    <submittedName>
        <fullName evidence="1">DNA-binding protein</fullName>
    </submittedName>
</protein>
<dbReference type="Gene3D" id="1.10.150.20">
    <property type="entry name" value="5' to 3' exonuclease, C-terminal subdomain"/>
    <property type="match status" value="1"/>
</dbReference>
<keyword evidence="2" id="KW-1185">Reference proteome</keyword>
<keyword evidence="1" id="KW-0238">DNA-binding</keyword>
<sequence>MKDNSIDNPLHKLSNPAQRALANAGITDINQLAAWREADFMKLHGTGKKGLQILKALMAERNIAFRQM</sequence>
<gene>
    <name evidence="1" type="ORF">FSB76_02445</name>
</gene>
<dbReference type="GO" id="GO:0003677">
    <property type="term" value="F:DNA binding"/>
    <property type="evidence" value="ECO:0007669"/>
    <property type="project" value="UniProtKB-KW"/>
</dbReference>